<proteinExistence type="predicted"/>
<sequence length="128" mass="14594">MPRTTLQIDKNDFTWIDFVSEFVAPVESQSKSKGLLSLAQEIDRANLEEGGDYLLYGALRSNLPQSIGRQYELQMKHRTLDVKELAKFSLALVVVLVEPGDGQLERTSDQRKKNRVDWKGKLEKKGDQ</sequence>
<reference evidence="2" key="1">
    <citation type="submission" date="2022-06" db="EMBL/GenBank/DDBJ databases">
        <authorList>
            <consortium name="SYNGENTA / RWTH Aachen University"/>
        </authorList>
    </citation>
    <scope>NUCLEOTIDE SEQUENCE</scope>
</reference>
<comment type="caution">
    <text evidence="2">The sequence shown here is derived from an EMBL/GenBank/DDBJ whole genome shotgun (WGS) entry which is preliminary data.</text>
</comment>
<protein>
    <submittedName>
        <fullName evidence="2">Uncharacterized protein</fullName>
    </submittedName>
</protein>
<dbReference type="EMBL" id="CALTRL010001599">
    <property type="protein sequence ID" value="CAH7673112.1"/>
    <property type="molecule type" value="Genomic_DNA"/>
</dbReference>
<evidence type="ECO:0000256" key="1">
    <source>
        <dbReference type="SAM" id="MobiDB-lite"/>
    </source>
</evidence>
<evidence type="ECO:0000313" key="3">
    <source>
        <dbReference type="Proteomes" id="UP001153365"/>
    </source>
</evidence>
<organism evidence="2 3">
    <name type="scientific">Phakopsora pachyrhizi</name>
    <name type="common">Asian soybean rust disease fungus</name>
    <dbReference type="NCBI Taxonomy" id="170000"/>
    <lineage>
        <taxon>Eukaryota</taxon>
        <taxon>Fungi</taxon>
        <taxon>Dikarya</taxon>
        <taxon>Basidiomycota</taxon>
        <taxon>Pucciniomycotina</taxon>
        <taxon>Pucciniomycetes</taxon>
        <taxon>Pucciniales</taxon>
        <taxon>Phakopsoraceae</taxon>
        <taxon>Phakopsora</taxon>
    </lineage>
</organism>
<dbReference type="AlphaFoldDB" id="A0AAV0AYD0"/>
<dbReference type="Proteomes" id="UP001153365">
    <property type="component" value="Unassembled WGS sequence"/>
</dbReference>
<name>A0AAV0AYD0_PHAPC</name>
<evidence type="ECO:0000313" key="2">
    <source>
        <dbReference type="EMBL" id="CAH7673112.1"/>
    </source>
</evidence>
<gene>
    <name evidence="2" type="ORF">PPACK8108_LOCUS7971</name>
</gene>
<keyword evidence="3" id="KW-1185">Reference proteome</keyword>
<accession>A0AAV0AYD0</accession>
<feature type="region of interest" description="Disordered" evidence="1">
    <location>
        <begin position="104"/>
        <end position="128"/>
    </location>
</feature>